<evidence type="ECO:0000256" key="7">
    <source>
        <dbReference type="ARBA" id="ARBA00022958"/>
    </source>
</evidence>
<organism evidence="14 15">
    <name type="scientific">Syncephalis pseudoplumigaleata</name>
    <dbReference type="NCBI Taxonomy" id="1712513"/>
    <lineage>
        <taxon>Eukaryota</taxon>
        <taxon>Fungi</taxon>
        <taxon>Fungi incertae sedis</taxon>
        <taxon>Zoopagomycota</taxon>
        <taxon>Zoopagomycotina</taxon>
        <taxon>Zoopagomycetes</taxon>
        <taxon>Zoopagales</taxon>
        <taxon>Piptocephalidaceae</taxon>
        <taxon>Syncephalis</taxon>
    </lineage>
</organism>
<evidence type="ECO:0000256" key="1">
    <source>
        <dbReference type="ARBA" id="ARBA00004141"/>
    </source>
</evidence>
<keyword evidence="9" id="KW-0406">Ion transport</keyword>
<accession>A0A4V1J255</accession>
<dbReference type="Pfam" id="PF00520">
    <property type="entry name" value="Ion_trans"/>
    <property type="match status" value="1"/>
</dbReference>
<dbReference type="Gene3D" id="1.10.287.70">
    <property type="match status" value="1"/>
</dbReference>
<dbReference type="SUPFAM" id="SSF81324">
    <property type="entry name" value="Voltage-gated potassium channels"/>
    <property type="match status" value="1"/>
</dbReference>
<evidence type="ECO:0000256" key="4">
    <source>
        <dbReference type="ARBA" id="ARBA00022692"/>
    </source>
</evidence>
<dbReference type="InterPro" id="IPR028325">
    <property type="entry name" value="VG_K_chnl"/>
</dbReference>
<evidence type="ECO:0000256" key="2">
    <source>
        <dbReference type="ARBA" id="ARBA00022448"/>
    </source>
</evidence>
<dbReference type="Proteomes" id="UP000278143">
    <property type="component" value="Unassembled WGS sequence"/>
</dbReference>
<evidence type="ECO:0000256" key="10">
    <source>
        <dbReference type="ARBA" id="ARBA00023136"/>
    </source>
</evidence>
<feature type="transmembrane region" description="Helical" evidence="12">
    <location>
        <begin position="204"/>
        <end position="221"/>
    </location>
</feature>
<evidence type="ECO:0000256" key="8">
    <source>
        <dbReference type="ARBA" id="ARBA00022989"/>
    </source>
</evidence>
<evidence type="ECO:0000256" key="3">
    <source>
        <dbReference type="ARBA" id="ARBA00022538"/>
    </source>
</evidence>
<reference evidence="15" key="1">
    <citation type="journal article" date="2018" name="Nat. Microbiol.">
        <title>Leveraging single-cell genomics to expand the fungal tree of life.</title>
        <authorList>
            <person name="Ahrendt S.R."/>
            <person name="Quandt C.A."/>
            <person name="Ciobanu D."/>
            <person name="Clum A."/>
            <person name="Salamov A."/>
            <person name="Andreopoulos B."/>
            <person name="Cheng J.F."/>
            <person name="Woyke T."/>
            <person name="Pelin A."/>
            <person name="Henrissat B."/>
            <person name="Reynolds N.K."/>
            <person name="Benny G.L."/>
            <person name="Smith M.E."/>
            <person name="James T.Y."/>
            <person name="Grigoriev I.V."/>
        </authorList>
    </citation>
    <scope>NUCLEOTIDE SEQUENCE [LARGE SCALE GENOMIC DNA]</scope>
    <source>
        <strain evidence="15">Benny S71-1</strain>
    </source>
</reference>
<keyword evidence="3" id="KW-0633">Potassium transport</keyword>
<keyword evidence="10 12" id="KW-0472">Membrane</keyword>
<sequence>MLIAIQNVWKRRFYLLMEDPSSSGAAFFVSVFVVCMIVVSAVIATIETIPQFRAGETPIWFALETAVVALLAIETALRVYAHSDTAQRIVKFMLSPMTIIDILIVLLYIVAYALGSDTTYVFRLSILRLFRLFRVFRVYQHSSLIQLSIEVMIVAIKRSTDALSALFFFMTMTVIIFSSLLYFAERGVWDEERHMFVTSDGLPSIPAVCWFVMVTITTTGYGDMVPQTFIGKLIAFPAMMMGILLIALPSIIVGRNFTIVWETMKERQLQRPGQHVS</sequence>
<dbReference type="Gene3D" id="1.20.120.350">
    <property type="entry name" value="Voltage-gated potassium channels. Chain C"/>
    <property type="match status" value="1"/>
</dbReference>
<evidence type="ECO:0000313" key="14">
    <source>
        <dbReference type="EMBL" id="RKP27379.1"/>
    </source>
</evidence>
<evidence type="ECO:0000256" key="6">
    <source>
        <dbReference type="ARBA" id="ARBA00022882"/>
    </source>
</evidence>
<keyword evidence="15" id="KW-1185">Reference proteome</keyword>
<protein>
    <recommendedName>
        <fullName evidence="13">Ion transport domain-containing protein</fullName>
    </recommendedName>
</protein>
<proteinExistence type="predicted"/>
<evidence type="ECO:0000256" key="11">
    <source>
        <dbReference type="ARBA" id="ARBA00023303"/>
    </source>
</evidence>
<gene>
    <name evidence="14" type="ORF">SYNPS1DRAFT_21076</name>
</gene>
<keyword evidence="11" id="KW-0407">Ion channel</keyword>
<feature type="transmembrane region" description="Helical" evidence="12">
    <location>
        <begin position="160"/>
        <end position="184"/>
    </location>
</feature>
<evidence type="ECO:0000256" key="9">
    <source>
        <dbReference type="ARBA" id="ARBA00023065"/>
    </source>
</evidence>
<feature type="transmembrane region" description="Helical" evidence="12">
    <location>
        <begin position="58"/>
        <end position="80"/>
    </location>
</feature>
<dbReference type="AlphaFoldDB" id="A0A4V1J255"/>
<dbReference type="InterPro" id="IPR005821">
    <property type="entry name" value="Ion_trans_dom"/>
</dbReference>
<keyword evidence="7" id="KW-0630">Potassium</keyword>
<dbReference type="InterPro" id="IPR027359">
    <property type="entry name" value="Volt_channel_dom_sf"/>
</dbReference>
<evidence type="ECO:0000313" key="15">
    <source>
        <dbReference type="Proteomes" id="UP000278143"/>
    </source>
</evidence>
<keyword evidence="5" id="KW-0631">Potassium channel</keyword>
<keyword evidence="2" id="KW-0813">Transport</keyword>
<dbReference type="PANTHER" id="PTHR11537">
    <property type="entry name" value="VOLTAGE-GATED POTASSIUM CHANNEL"/>
    <property type="match status" value="1"/>
</dbReference>
<feature type="transmembrane region" description="Helical" evidence="12">
    <location>
        <begin position="21"/>
        <end position="46"/>
    </location>
</feature>
<evidence type="ECO:0000259" key="13">
    <source>
        <dbReference type="Pfam" id="PF00520"/>
    </source>
</evidence>
<keyword evidence="4 12" id="KW-0812">Transmembrane</keyword>
<dbReference type="GO" id="GO:0008076">
    <property type="term" value="C:voltage-gated potassium channel complex"/>
    <property type="evidence" value="ECO:0007669"/>
    <property type="project" value="InterPro"/>
</dbReference>
<dbReference type="EMBL" id="KZ989217">
    <property type="protein sequence ID" value="RKP27379.1"/>
    <property type="molecule type" value="Genomic_DNA"/>
</dbReference>
<dbReference type="OrthoDB" id="415460at2759"/>
<keyword evidence="6" id="KW-0851">Voltage-gated channel</keyword>
<name>A0A4V1J255_9FUNG</name>
<feature type="transmembrane region" description="Helical" evidence="12">
    <location>
        <begin position="233"/>
        <end position="254"/>
    </location>
</feature>
<evidence type="ECO:0000256" key="5">
    <source>
        <dbReference type="ARBA" id="ARBA00022826"/>
    </source>
</evidence>
<dbReference type="PANTHER" id="PTHR11537:SF254">
    <property type="entry name" value="POTASSIUM VOLTAGE-GATED CHANNEL PROTEIN SHAB"/>
    <property type="match status" value="1"/>
</dbReference>
<comment type="subcellular location">
    <subcellularLocation>
        <location evidence="1">Membrane</location>
        <topology evidence="1">Multi-pass membrane protein</topology>
    </subcellularLocation>
</comment>
<dbReference type="PRINTS" id="PR00169">
    <property type="entry name" value="KCHANNEL"/>
</dbReference>
<dbReference type="GO" id="GO:0005249">
    <property type="term" value="F:voltage-gated potassium channel activity"/>
    <property type="evidence" value="ECO:0007669"/>
    <property type="project" value="InterPro"/>
</dbReference>
<feature type="transmembrane region" description="Helical" evidence="12">
    <location>
        <begin position="92"/>
        <end position="114"/>
    </location>
</feature>
<dbReference type="GO" id="GO:0001508">
    <property type="term" value="P:action potential"/>
    <property type="evidence" value="ECO:0007669"/>
    <property type="project" value="TreeGrafter"/>
</dbReference>
<evidence type="ECO:0000256" key="12">
    <source>
        <dbReference type="SAM" id="Phobius"/>
    </source>
</evidence>
<keyword evidence="8 12" id="KW-1133">Transmembrane helix</keyword>
<feature type="domain" description="Ion transport" evidence="13">
    <location>
        <begin position="27"/>
        <end position="257"/>
    </location>
</feature>